<sequence length="698" mass="77634">MKKLLISGLCASLIAGLSACNDDPKPASQTAEKAETTKTATAAAVEKALTSGVSFDHMDKSVRPQDDFYLYVNGGWMKSAEIPGDRTSIGAFYDLRENAREDVKAIIEDLSAAEKLEQGSDEQKVADLYRSFMDVETLNKLGVTPLQATFDKIAALKDKNELVAFFGENQVNGGGTPLAFYINVDAKDSSRYATHIWQYGLSLPEKDYYFNEAERFVNIRKAYVEHIEKMFNLAGLPNGKEAAATVLALETAIAEKHWDVVETRDSTKTYNKYQVSELATLAPDINWTGYLAALGGDKQTDIIINQPSYIQGLNDVLKANDLATWKTYMTWQALTHAASNLSEALDQENFEFFAKTLNGQAEQEPRWKRGVSTVSGTLGEVVGKVYVKRHFVPEAKERMEHLVENLRSAYGSSIESLDWMSADTKVAAQDKLAKFNPKIGYPKKWADYSKLTIKGDDLLGNLTRAAIVEHNRNVDKLGQPIDKDEWHMTPQTVNAYYNPTMNEIVFPAAILQPPFFNLAADDAVNYGGIGAVIGHEMGHGFDDQGAKFDGEGNLRDWWTESDLTAFEAKGKALVAQYDGYQVFDDLHVNGELTLGENIGDLSGVTIAYKAYKMSLNGKEAPVIDGLTGDERFFMGFSQIWRVKMKEEALRNRVATDPHSPGHFRALGALSNMPEFYSTYDVKEGDKMYIAPEKRVKIW</sequence>
<dbReference type="GO" id="GO:0005886">
    <property type="term" value="C:plasma membrane"/>
    <property type="evidence" value="ECO:0007669"/>
    <property type="project" value="TreeGrafter"/>
</dbReference>
<dbReference type="RefSeq" id="WP_248994024.1">
    <property type="nucleotide sequence ID" value="NZ_JAKIKP010000001.1"/>
</dbReference>
<evidence type="ECO:0000313" key="12">
    <source>
        <dbReference type="Proteomes" id="UP001139333"/>
    </source>
</evidence>
<dbReference type="InterPro" id="IPR018497">
    <property type="entry name" value="Peptidase_M13_C"/>
</dbReference>
<comment type="cofactor">
    <cofactor evidence="1">
        <name>Zn(2+)</name>
        <dbReference type="ChEBI" id="CHEBI:29105"/>
    </cofactor>
</comment>
<dbReference type="EMBL" id="JAKIKP010000001">
    <property type="protein sequence ID" value="MCL1141338.1"/>
    <property type="molecule type" value="Genomic_DNA"/>
</dbReference>
<keyword evidence="6" id="KW-0862">Zinc</keyword>
<feature type="signal peptide" evidence="8">
    <location>
        <begin position="1"/>
        <end position="19"/>
    </location>
</feature>
<feature type="domain" description="Peptidase M13 N-terminal" evidence="10">
    <location>
        <begin position="64"/>
        <end position="442"/>
    </location>
</feature>
<dbReference type="GO" id="GO:0046872">
    <property type="term" value="F:metal ion binding"/>
    <property type="evidence" value="ECO:0007669"/>
    <property type="project" value="UniProtKB-KW"/>
</dbReference>
<feature type="chain" id="PRO_5040937071" evidence="8">
    <location>
        <begin position="20"/>
        <end position="698"/>
    </location>
</feature>
<dbReference type="Proteomes" id="UP001139333">
    <property type="component" value="Unassembled WGS sequence"/>
</dbReference>
<dbReference type="InterPro" id="IPR042089">
    <property type="entry name" value="Peptidase_M13_dom_2"/>
</dbReference>
<dbReference type="SUPFAM" id="SSF55486">
    <property type="entry name" value="Metalloproteases ('zincins'), catalytic domain"/>
    <property type="match status" value="1"/>
</dbReference>
<dbReference type="CDD" id="cd08662">
    <property type="entry name" value="M13"/>
    <property type="match status" value="1"/>
</dbReference>
<evidence type="ECO:0000256" key="1">
    <source>
        <dbReference type="ARBA" id="ARBA00001947"/>
    </source>
</evidence>
<keyword evidence="8" id="KW-0732">Signal</keyword>
<evidence type="ECO:0000259" key="10">
    <source>
        <dbReference type="Pfam" id="PF05649"/>
    </source>
</evidence>
<dbReference type="PROSITE" id="PS51257">
    <property type="entry name" value="PROKAR_LIPOPROTEIN"/>
    <property type="match status" value="1"/>
</dbReference>
<name>A0A9X1ZGK9_9GAMM</name>
<reference evidence="11" key="1">
    <citation type="submission" date="2022-01" db="EMBL/GenBank/DDBJ databases">
        <title>Whole genome-based taxonomy of the Shewanellaceae.</title>
        <authorList>
            <person name="Martin-Rodriguez A.J."/>
        </authorList>
    </citation>
    <scope>NUCLEOTIDE SEQUENCE</scope>
    <source>
        <strain evidence="11">DSM 16422</strain>
    </source>
</reference>
<comment type="caution">
    <text evidence="11">The sequence shown here is derived from an EMBL/GenBank/DDBJ whole genome shotgun (WGS) entry which is preliminary data.</text>
</comment>
<evidence type="ECO:0000256" key="8">
    <source>
        <dbReference type="SAM" id="SignalP"/>
    </source>
</evidence>
<dbReference type="GO" id="GO:0016485">
    <property type="term" value="P:protein processing"/>
    <property type="evidence" value="ECO:0007669"/>
    <property type="project" value="TreeGrafter"/>
</dbReference>
<dbReference type="GO" id="GO:0004222">
    <property type="term" value="F:metalloendopeptidase activity"/>
    <property type="evidence" value="ECO:0007669"/>
    <property type="project" value="InterPro"/>
</dbReference>
<dbReference type="PANTHER" id="PTHR11733:SF167">
    <property type="entry name" value="FI17812P1-RELATED"/>
    <property type="match status" value="1"/>
</dbReference>
<dbReference type="PRINTS" id="PR00786">
    <property type="entry name" value="NEPRILYSIN"/>
</dbReference>
<accession>A0A9X1ZGK9</accession>
<gene>
    <name evidence="11" type="ORF">L2672_01300</name>
</gene>
<keyword evidence="5" id="KW-0378">Hydrolase</keyword>
<dbReference type="Pfam" id="PF01431">
    <property type="entry name" value="Peptidase_M13"/>
    <property type="match status" value="1"/>
</dbReference>
<evidence type="ECO:0000256" key="6">
    <source>
        <dbReference type="ARBA" id="ARBA00022833"/>
    </source>
</evidence>
<dbReference type="InterPro" id="IPR008753">
    <property type="entry name" value="Peptidase_M13_N"/>
</dbReference>
<keyword evidence="3" id="KW-0645">Protease</keyword>
<keyword evidence="4" id="KW-0479">Metal-binding</keyword>
<protein>
    <submittedName>
        <fullName evidence="11">Peptidase M13</fullName>
    </submittedName>
</protein>
<evidence type="ECO:0000256" key="3">
    <source>
        <dbReference type="ARBA" id="ARBA00022670"/>
    </source>
</evidence>
<dbReference type="InterPro" id="IPR000718">
    <property type="entry name" value="Peptidase_M13"/>
</dbReference>
<evidence type="ECO:0000256" key="4">
    <source>
        <dbReference type="ARBA" id="ARBA00022723"/>
    </source>
</evidence>
<organism evidence="11 12">
    <name type="scientific">Shewanella gaetbuli</name>
    <dbReference type="NCBI Taxonomy" id="220752"/>
    <lineage>
        <taxon>Bacteria</taxon>
        <taxon>Pseudomonadati</taxon>
        <taxon>Pseudomonadota</taxon>
        <taxon>Gammaproteobacteria</taxon>
        <taxon>Alteromonadales</taxon>
        <taxon>Shewanellaceae</taxon>
        <taxon>Shewanella</taxon>
    </lineage>
</organism>
<evidence type="ECO:0000259" key="9">
    <source>
        <dbReference type="Pfam" id="PF01431"/>
    </source>
</evidence>
<dbReference type="InterPro" id="IPR024079">
    <property type="entry name" value="MetalloPept_cat_dom_sf"/>
</dbReference>
<dbReference type="PROSITE" id="PS51885">
    <property type="entry name" value="NEPRILYSIN"/>
    <property type="match status" value="1"/>
</dbReference>
<proteinExistence type="inferred from homology"/>
<dbReference type="Gene3D" id="1.10.1380.10">
    <property type="entry name" value="Neutral endopeptidase , domain2"/>
    <property type="match status" value="1"/>
</dbReference>
<dbReference type="Gene3D" id="3.40.390.10">
    <property type="entry name" value="Collagenase (Catalytic Domain)"/>
    <property type="match status" value="1"/>
</dbReference>
<dbReference type="AlphaFoldDB" id="A0A9X1ZGK9"/>
<dbReference type="PANTHER" id="PTHR11733">
    <property type="entry name" value="ZINC METALLOPROTEASE FAMILY M13 NEPRILYSIN-RELATED"/>
    <property type="match status" value="1"/>
</dbReference>
<evidence type="ECO:0000256" key="2">
    <source>
        <dbReference type="ARBA" id="ARBA00007357"/>
    </source>
</evidence>
<comment type="similarity">
    <text evidence="2">Belongs to the peptidase M13 family.</text>
</comment>
<evidence type="ECO:0000256" key="5">
    <source>
        <dbReference type="ARBA" id="ARBA00022801"/>
    </source>
</evidence>
<dbReference type="Pfam" id="PF05649">
    <property type="entry name" value="Peptidase_M13_N"/>
    <property type="match status" value="1"/>
</dbReference>
<evidence type="ECO:0000313" key="11">
    <source>
        <dbReference type="EMBL" id="MCL1141338.1"/>
    </source>
</evidence>
<evidence type="ECO:0000256" key="7">
    <source>
        <dbReference type="ARBA" id="ARBA00023049"/>
    </source>
</evidence>
<keyword evidence="7" id="KW-0482">Metalloprotease</keyword>
<keyword evidence="12" id="KW-1185">Reference proteome</keyword>
<feature type="domain" description="Peptidase M13 C-terminal" evidence="9">
    <location>
        <begin position="494"/>
        <end position="695"/>
    </location>
</feature>